<accession>A0A844GYL6</accession>
<dbReference type="SMART" id="SM00073">
    <property type="entry name" value="HPT"/>
    <property type="match status" value="1"/>
</dbReference>
<evidence type="ECO:0000256" key="1">
    <source>
        <dbReference type="PROSITE-ProRule" id="PRU00110"/>
    </source>
</evidence>
<dbReference type="RefSeq" id="WP_155083920.1">
    <property type="nucleotide sequence ID" value="NZ_WMIA01000011.1"/>
</dbReference>
<keyword evidence="3" id="KW-0808">Transferase</keyword>
<dbReference type="Proteomes" id="UP000437131">
    <property type="component" value="Unassembled WGS sequence"/>
</dbReference>
<dbReference type="Pfam" id="PF01627">
    <property type="entry name" value="Hpt"/>
    <property type="match status" value="1"/>
</dbReference>
<dbReference type="CDD" id="cd00088">
    <property type="entry name" value="HPT"/>
    <property type="match status" value="1"/>
</dbReference>
<reference evidence="3 4" key="1">
    <citation type="submission" date="2019-11" db="EMBL/GenBank/DDBJ databases">
        <title>Isolation of a new High Light Tolerant Cyanobacteria.</title>
        <authorList>
            <person name="Dobson Z."/>
            <person name="Vaughn N."/>
            <person name="Vaughn M."/>
            <person name="Fromme P."/>
            <person name="Mazor Y."/>
        </authorList>
    </citation>
    <scope>NUCLEOTIDE SEQUENCE [LARGE SCALE GENOMIC DNA]</scope>
    <source>
        <strain evidence="3 4">0216</strain>
    </source>
</reference>
<dbReference type="InterPro" id="IPR036641">
    <property type="entry name" value="HPT_dom_sf"/>
</dbReference>
<dbReference type="GO" id="GO:0016301">
    <property type="term" value="F:kinase activity"/>
    <property type="evidence" value="ECO:0007669"/>
    <property type="project" value="UniProtKB-KW"/>
</dbReference>
<dbReference type="EMBL" id="WMIA01000011">
    <property type="protein sequence ID" value="MTF39245.1"/>
    <property type="molecule type" value="Genomic_DNA"/>
</dbReference>
<dbReference type="InterPro" id="IPR051315">
    <property type="entry name" value="Bact_Chemotaxis_CheA"/>
</dbReference>
<dbReference type="Gene3D" id="1.20.120.160">
    <property type="entry name" value="HPT domain"/>
    <property type="match status" value="1"/>
</dbReference>
<keyword evidence="3" id="KW-0418">Kinase</keyword>
<sequence length="306" mass="34073">MDSANNEKIVGYFIEEAKEHLETIEKGILDLESAINDEERINELFRAAHSIKGGAAMLNFTSIQKTSHRLEDAFKILRDETIEPDSTLESLFLKAYDILQDLLERLQGPFGLSEDEGEEIMKEAEPHFVELLNYIEQLVAGESPDVQKITSASVRSSTPSLTAIPSDEITMQVRQILQQMLVIFKQDATPNNRQQLQGMCDKLIKIAPAENGWQNLLKCARLAIGNPKHSYRLLAPVIIKEVKLAGDCLEVGKGSEITPSQGLEQLAHSKLPQVLVTVDPVIAAETIHKVFNPEQISKLVNLLQAK</sequence>
<dbReference type="InterPro" id="IPR008207">
    <property type="entry name" value="Sig_transdc_His_kin_Hpt_dom"/>
</dbReference>
<feature type="modified residue" description="Phosphohistidine" evidence="1">
    <location>
        <position position="49"/>
    </location>
</feature>
<organism evidence="3 4">
    <name type="scientific">Cyanobacterium aponinum 0216</name>
    <dbReference type="NCBI Taxonomy" id="2676140"/>
    <lineage>
        <taxon>Bacteria</taxon>
        <taxon>Bacillati</taxon>
        <taxon>Cyanobacteriota</taxon>
        <taxon>Cyanophyceae</taxon>
        <taxon>Oscillatoriophycideae</taxon>
        <taxon>Chroococcales</taxon>
        <taxon>Geminocystaceae</taxon>
        <taxon>Cyanobacterium</taxon>
    </lineage>
</organism>
<dbReference type="SUPFAM" id="SSF47226">
    <property type="entry name" value="Histidine-containing phosphotransfer domain, HPT domain"/>
    <property type="match status" value="1"/>
</dbReference>
<comment type="caution">
    <text evidence="3">The sequence shown here is derived from an EMBL/GenBank/DDBJ whole genome shotgun (WGS) entry which is preliminary data.</text>
</comment>
<feature type="domain" description="HPt" evidence="2">
    <location>
        <begin position="2"/>
        <end position="106"/>
    </location>
</feature>
<name>A0A844GYL6_9CHRO</name>
<dbReference type="PANTHER" id="PTHR43395">
    <property type="entry name" value="SENSOR HISTIDINE KINASE CHEA"/>
    <property type="match status" value="1"/>
</dbReference>
<proteinExistence type="predicted"/>
<evidence type="ECO:0000313" key="4">
    <source>
        <dbReference type="Proteomes" id="UP000437131"/>
    </source>
</evidence>
<dbReference type="AlphaFoldDB" id="A0A844GYL6"/>
<keyword evidence="1" id="KW-0597">Phosphoprotein</keyword>
<gene>
    <name evidence="3" type="ORF">GGC33_09920</name>
</gene>
<protein>
    <submittedName>
        <fullName evidence="3">Histidine kinase</fullName>
    </submittedName>
</protein>
<dbReference type="GO" id="GO:0000160">
    <property type="term" value="P:phosphorelay signal transduction system"/>
    <property type="evidence" value="ECO:0007669"/>
    <property type="project" value="InterPro"/>
</dbReference>
<dbReference type="PROSITE" id="PS50894">
    <property type="entry name" value="HPT"/>
    <property type="match status" value="1"/>
</dbReference>
<evidence type="ECO:0000259" key="2">
    <source>
        <dbReference type="PROSITE" id="PS50894"/>
    </source>
</evidence>
<dbReference type="PANTHER" id="PTHR43395:SF1">
    <property type="entry name" value="CHEMOTAXIS PROTEIN CHEA"/>
    <property type="match status" value="1"/>
</dbReference>
<evidence type="ECO:0000313" key="3">
    <source>
        <dbReference type="EMBL" id="MTF39245.1"/>
    </source>
</evidence>